<name>A0A1B5L5W5_USTVR</name>
<gene>
    <name evidence="2" type="ORF">UVI_02059300</name>
</gene>
<feature type="transmembrane region" description="Helical" evidence="1">
    <location>
        <begin position="153"/>
        <end position="186"/>
    </location>
</feature>
<feature type="transmembrane region" description="Helical" evidence="1">
    <location>
        <begin position="42"/>
        <end position="61"/>
    </location>
</feature>
<dbReference type="EMBL" id="BBTG02000059">
    <property type="protein sequence ID" value="GAO18949.1"/>
    <property type="molecule type" value="Genomic_DNA"/>
</dbReference>
<proteinExistence type="predicted"/>
<organism evidence="2 3">
    <name type="scientific">Ustilaginoidea virens</name>
    <name type="common">Rice false smut fungus</name>
    <name type="synonym">Villosiclava virens</name>
    <dbReference type="NCBI Taxonomy" id="1159556"/>
    <lineage>
        <taxon>Eukaryota</taxon>
        <taxon>Fungi</taxon>
        <taxon>Dikarya</taxon>
        <taxon>Ascomycota</taxon>
        <taxon>Pezizomycotina</taxon>
        <taxon>Sordariomycetes</taxon>
        <taxon>Hypocreomycetidae</taxon>
        <taxon>Hypocreales</taxon>
        <taxon>Clavicipitaceae</taxon>
        <taxon>Ustilaginoidea</taxon>
    </lineage>
</organism>
<evidence type="ECO:0000313" key="3">
    <source>
        <dbReference type="Proteomes" id="UP000054053"/>
    </source>
</evidence>
<reference evidence="3" key="1">
    <citation type="journal article" date="2016" name="Genome Announc.">
        <title>Genome sequence of Ustilaginoidea virens IPU010, a rice pathogenic fungus causing false smut.</title>
        <authorList>
            <person name="Kumagai T."/>
            <person name="Ishii T."/>
            <person name="Terai G."/>
            <person name="Umemura M."/>
            <person name="Machida M."/>
            <person name="Asai K."/>
        </authorList>
    </citation>
    <scope>NUCLEOTIDE SEQUENCE [LARGE SCALE GENOMIC DNA]</scope>
    <source>
        <strain evidence="3">IPU010</strain>
    </source>
</reference>
<dbReference type="Proteomes" id="UP000054053">
    <property type="component" value="Unassembled WGS sequence"/>
</dbReference>
<evidence type="ECO:0000313" key="2">
    <source>
        <dbReference type="EMBL" id="GAO18949.1"/>
    </source>
</evidence>
<dbReference type="SUPFAM" id="SSF141571">
    <property type="entry name" value="Pentapeptide repeat-like"/>
    <property type="match status" value="1"/>
</dbReference>
<feature type="transmembrane region" description="Helical" evidence="1">
    <location>
        <begin position="73"/>
        <end position="91"/>
    </location>
</feature>
<protein>
    <submittedName>
        <fullName evidence="2">Uncharacterized protein</fullName>
    </submittedName>
</protein>
<evidence type="ECO:0000256" key="1">
    <source>
        <dbReference type="SAM" id="Phobius"/>
    </source>
</evidence>
<keyword evidence="1" id="KW-0812">Transmembrane</keyword>
<comment type="caution">
    <text evidence="2">The sequence shown here is derived from an EMBL/GenBank/DDBJ whole genome shotgun (WGS) entry which is preliminary data.</text>
</comment>
<feature type="transmembrane region" description="Helical" evidence="1">
    <location>
        <begin position="130"/>
        <end position="147"/>
    </location>
</feature>
<accession>A0A1B5L5W5</accession>
<sequence>MYSPDLHNIHTLGHLAGFIYPFTQSSNIIQRLSMPFPNSFDVTMHHAVVGVMGVLSLLILVVNKHTVPRTAGLAGLSITGLSLTTLSLTGLKLPGRILMGRILMGRILMGRIPTGLVLTGLILMGRIPTGLILTGLILAGLILTGRIPTGLILTGLILAGLILTGLILTGLGLTALGLTALILTALVSKALGLMAPAPKALGLTALHRTWILGNNELPKLFQETWGSGASFSEQRKRAILADGCCIRSTMALDQLGQSSNSTNDMLAASETSQKTML</sequence>
<dbReference type="AlphaFoldDB" id="A0A1B5L5W5"/>
<keyword evidence="1" id="KW-1133">Transmembrane helix</keyword>
<keyword evidence="1" id="KW-0472">Membrane</keyword>